<dbReference type="KEGG" id="cmar:IMCC12053_347"/>
<evidence type="ECO:0000313" key="2">
    <source>
        <dbReference type="EMBL" id="ALI54296.1"/>
    </source>
</evidence>
<accession>A0A0N9ZM25</accession>
<organism evidence="2 3">
    <name type="scientific">Celeribacter marinus</name>
    <dbReference type="NCBI Taxonomy" id="1397108"/>
    <lineage>
        <taxon>Bacteria</taxon>
        <taxon>Pseudomonadati</taxon>
        <taxon>Pseudomonadota</taxon>
        <taxon>Alphaproteobacteria</taxon>
        <taxon>Rhodobacterales</taxon>
        <taxon>Roseobacteraceae</taxon>
        <taxon>Celeribacter</taxon>
    </lineage>
</organism>
<dbReference type="RefSeq" id="WP_062215094.1">
    <property type="nucleotide sequence ID" value="NZ_CP012023.1"/>
</dbReference>
<dbReference type="STRING" id="1397108.IMCC12053_347"/>
<dbReference type="NCBIfam" id="TIGR03142">
    <property type="entry name" value="cytochro_ccmI"/>
    <property type="match status" value="1"/>
</dbReference>
<dbReference type="AlphaFoldDB" id="A0A0N9ZM25"/>
<sequence>MTFWIITLVIALLATAPLVVAFRRARGLGRLDTSKADVEMSVYRDQLSEVDRDFERGVFSPEDAKRAKLEISRRLLEADAARTGSHSGDGKASLFGALALGGVIIGAGLWLYNDLGAPNYEDLPLSRRFEMAAQTRADRPAQIEAEALARPAAAIQEPDARHVELLEKLRSAMIERPDDLQGYMLLARNEAVVGNYKEAYTAQQEVVRLRASAATADDYADLADMMILAAGGFVSPEAENALSKALSLDPQNGAAIYYSGLMFAQTGRPDMTFRLWSGLLSSSAPDAPWVPPVRGQIEAVAQAAGVKYTLPPLSNGGALNGPSAEDIENAADMTPQERQEMIRGMVEGLSARLANSGGTAEEWSRLISSLAMLGEMDRATAIWKEAQVIFGATPEAMAIVRGGAVQAGIVQ</sequence>
<dbReference type="Gene3D" id="1.25.40.10">
    <property type="entry name" value="Tetratricopeptide repeat domain"/>
    <property type="match status" value="1"/>
</dbReference>
<dbReference type="SUPFAM" id="SSF48452">
    <property type="entry name" value="TPR-like"/>
    <property type="match status" value="1"/>
</dbReference>
<dbReference type="Proteomes" id="UP000064920">
    <property type="component" value="Chromosome"/>
</dbReference>
<protein>
    <submittedName>
        <fullName evidence="2">Uncharacterized protein</fullName>
    </submittedName>
</protein>
<keyword evidence="3" id="KW-1185">Reference proteome</keyword>
<evidence type="ECO:0000256" key="1">
    <source>
        <dbReference type="ARBA" id="ARBA00022748"/>
    </source>
</evidence>
<dbReference type="GO" id="GO:0017004">
    <property type="term" value="P:cytochrome complex assembly"/>
    <property type="evidence" value="ECO:0007669"/>
    <property type="project" value="UniProtKB-KW"/>
</dbReference>
<gene>
    <name evidence="2" type="ORF">IMCC12053_347</name>
</gene>
<keyword evidence="1" id="KW-0201">Cytochrome c-type biogenesis</keyword>
<dbReference type="EMBL" id="CP012023">
    <property type="protein sequence ID" value="ALI54296.1"/>
    <property type="molecule type" value="Genomic_DNA"/>
</dbReference>
<evidence type="ECO:0000313" key="3">
    <source>
        <dbReference type="Proteomes" id="UP000064920"/>
    </source>
</evidence>
<dbReference type="InterPro" id="IPR017560">
    <property type="entry name" value="Cyt_c_biogenesis_CcmI"/>
</dbReference>
<dbReference type="PATRIC" id="fig|1397108.4.peg.361"/>
<dbReference type="InterPro" id="IPR011990">
    <property type="entry name" value="TPR-like_helical_dom_sf"/>
</dbReference>
<dbReference type="OrthoDB" id="9815847at2"/>
<reference evidence="2 3" key="1">
    <citation type="submission" date="2015-05" db="EMBL/GenBank/DDBJ databases">
        <authorList>
            <person name="Wang D.B."/>
            <person name="Wang M."/>
        </authorList>
    </citation>
    <scope>NUCLEOTIDE SEQUENCE [LARGE SCALE GENOMIC DNA]</scope>
    <source>
        <strain evidence="2 3">IMCC 12053</strain>
    </source>
</reference>
<name>A0A0N9ZM25_9RHOB</name>
<proteinExistence type="predicted"/>